<evidence type="ECO:0000259" key="2">
    <source>
        <dbReference type="Pfam" id="PF22725"/>
    </source>
</evidence>
<dbReference type="Pfam" id="PF22725">
    <property type="entry name" value="GFO_IDH_MocA_C3"/>
    <property type="match status" value="1"/>
</dbReference>
<dbReference type="PANTHER" id="PTHR43377">
    <property type="entry name" value="BILIVERDIN REDUCTASE A"/>
    <property type="match status" value="1"/>
</dbReference>
<dbReference type="InterPro" id="IPR000683">
    <property type="entry name" value="Gfo/Idh/MocA-like_OxRdtase_N"/>
</dbReference>
<dbReference type="InterPro" id="IPR051450">
    <property type="entry name" value="Gfo/Idh/MocA_Oxidoreductases"/>
</dbReference>
<evidence type="ECO:0000259" key="1">
    <source>
        <dbReference type="Pfam" id="PF01408"/>
    </source>
</evidence>
<feature type="domain" description="GFO/IDH/MocA-like oxidoreductase" evidence="2">
    <location>
        <begin position="146"/>
        <end position="263"/>
    </location>
</feature>
<dbReference type="Gene3D" id="3.40.50.720">
    <property type="entry name" value="NAD(P)-binding Rossmann-like Domain"/>
    <property type="match status" value="1"/>
</dbReference>
<dbReference type="Gene3D" id="3.30.360.10">
    <property type="entry name" value="Dihydrodipicolinate Reductase, domain 2"/>
    <property type="match status" value="1"/>
</dbReference>
<dbReference type="RefSeq" id="WP_321536629.1">
    <property type="nucleotide sequence ID" value="NZ_JARGDL010000020.1"/>
</dbReference>
<dbReference type="Pfam" id="PF01408">
    <property type="entry name" value="GFO_IDH_MocA"/>
    <property type="match status" value="1"/>
</dbReference>
<evidence type="ECO:0000313" key="3">
    <source>
        <dbReference type="EMBL" id="MDF1612858.1"/>
    </source>
</evidence>
<feature type="domain" description="Gfo/Idh/MocA-like oxidoreductase N-terminal" evidence="1">
    <location>
        <begin position="41"/>
        <end position="137"/>
    </location>
</feature>
<dbReference type="Proteomes" id="UP001221302">
    <property type="component" value="Unassembled WGS sequence"/>
</dbReference>
<name>A0AAE3TF07_9BACT</name>
<accession>A0AAE3TF07</accession>
<gene>
    <name evidence="3" type="ORF">P0M35_11905</name>
</gene>
<keyword evidence="4" id="KW-1185">Reference proteome</keyword>
<protein>
    <submittedName>
        <fullName evidence="3">Gfo/Idh/MocA family oxidoreductase</fullName>
    </submittedName>
</protein>
<comment type="caution">
    <text evidence="3">The sequence shown here is derived from an EMBL/GenBank/DDBJ whole genome shotgun (WGS) entry which is preliminary data.</text>
</comment>
<dbReference type="InterPro" id="IPR055170">
    <property type="entry name" value="GFO_IDH_MocA-like_dom"/>
</dbReference>
<reference evidence="3" key="1">
    <citation type="submission" date="2023-03" db="EMBL/GenBank/DDBJ databases">
        <title>Stygiobacter electus gen. nov., sp. nov., facultatively anaerobic thermotolerant bacterium of the class Ignavibacteria from a well of Yessentuki mineral water deposit.</title>
        <authorList>
            <person name="Podosokorskaya O.A."/>
            <person name="Elcheninov A.G."/>
            <person name="Petrova N.F."/>
            <person name="Zavarzina D.G."/>
            <person name="Kublanov I.V."/>
            <person name="Merkel A.Y."/>
        </authorList>
    </citation>
    <scope>NUCLEOTIDE SEQUENCE</scope>
    <source>
        <strain evidence="3">09-Me</strain>
    </source>
</reference>
<evidence type="ECO:0000313" key="4">
    <source>
        <dbReference type="Proteomes" id="UP001221302"/>
    </source>
</evidence>
<proteinExistence type="predicted"/>
<dbReference type="SUPFAM" id="SSF51735">
    <property type="entry name" value="NAD(P)-binding Rossmann-fold domains"/>
    <property type="match status" value="1"/>
</dbReference>
<organism evidence="3 4">
    <name type="scientific">Stygiobacter electus</name>
    <dbReference type="NCBI Taxonomy" id="3032292"/>
    <lineage>
        <taxon>Bacteria</taxon>
        <taxon>Pseudomonadati</taxon>
        <taxon>Ignavibacteriota</taxon>
        <taxon>Ignavibacteria</taxon>
        <taxon>Ignavibacteriales</taxon>
        <taxon>Melioribacteraceae</taxon>
        <taxon>Stygiobacter</taxon>
    </lineage>
</organism>
<dbReference type="InterPro" id="IPR036291">
    <property type="entry name" value="NAD(P)-bd_dom_sf"/>
</dbReference>
<dbReference type="AlphaFoldDB" id="A0AAE3TF07"/>
<dbReference type="GO" id="GO:0000166">
    <property type="term" value="F:nucleotide binding"/>
    <property type="evidence" value="ECO:0007669"/>
    <property type="project" value="InterPro"/>
</dbReference>
<sequence length="335" mass="38461">MIVKPVNINLRVKLPKKIKWGVAFNKNFDVQSFFSAIQLLTKSKVTSVYSNGFNEAKEIAEKYGVINYFNDINEFLKSDFDIVYLADNSNDFFENAIFFINNHKNLLCEKPSAITYNQSLEIEKMISEKELNVIVNYSHRFNPLVIKAKELIEKQVIGKIHSISATYHIDFLPDESSIYKSKLSGISVLRDLGHQMIDLLQYLGGEIIEVKSFADNLIYKNPQNDFLTASLKFKSNCYGNLSVSYLSKKSVNRIEMLGHNGAIIIENIFDKKKAPTLLTIDLLGEGRKKFRKKVNKTLTMLRNSQKLFLNNKKTTIPFSEVTKNIYLIEQIEKSI</sequence>
<dbReference type="PANTHER" id="PTHR43377:SF1">
    <property type="entry name" value="BILIVERDIN REDUCTASE A"/>
    <property type="match status" value="1"/>
</dbReference>
<dbReference type="EMBL" id="JARGDL010000020">
    <property type="protein sequence ID" value="MDF1612858.1"/>
    <property type="molecule type" value="Genomic_DNA"/>
</dbReference>
<dbReference type="SUPFAM" id="SSF55347">
    <property type="entry name" value="Glyceraldehyde-3-phosphate dehydrogenase-like, C-terminal domain"/>
    <property type="match status" value="1"/>
</dbReference>